<dbReference type="Proteomes" id="UP000198931">
    <property type="component" value="Unassembled WGS sequence"/>
</dbReference>
<reference evidence="3 4" key="1">
    <citation type="submission" date="2016-10" db="EMBL/GenBank/DDBJ databases">
        <authorList>
            <person name="de Groot N.N."/>
        </authorList>
    </citation>
    <scope>NUCLEOTIDE SEQUENCE [LARGE SCALE GENOMIC DNA]</scope>
    <source>
        <strain evidence="3 4">DSM 26000</strain>
    </source>
</reference>
<accession>A0A1I3DXD6</accession>
<keyword evidence="1" id="KW-0597">Phosphoprotein</keyword>
<protein>
    <submittedName>
        <fullName evidence="3">Response regulator receiver domain-containing protein</fullName>
    </submittedName>
</protein>
<dbReference type="GO" id="GO:0000160">
    <property type="term" value="P:phosphorelay signal transduction system"/>
    <property type="evidence" value="ECO:0007669"/>
    <property type="project" value="InterPro"/>
</dbReference>
<dbReference type="RefSeq" id="WP_090078801.1">
    <property type="nucleotide sequence ID" value="NZ_FOQT01000001.1"/>
</dbReference>
<dbReference type="AlphaFoldDB" id="A0A1I3DXD6"/>
<gene>
    <name evidence="3" type="ORF">SAMN05443292_0758</name>
</gene>
<evidence type="ECO:0000313" key="3">
    <source>
        <dbReference type="EMBL" id="SFH91407.1"/>
    </source>
</evidence>
<keyword evidence="4" id="KW-1185">Reference proteome</keyword>
<dbReference type="OrthoDB" id="659223at2"/>
<organism evidence="3 4">
    <name type="scientific">Halpernia frigidisoli</name>
    <dbReference type="NCBI Taxonomy" id="1125876"/>
    <lineage>
        <taxon>Bacteria</taxon>
        <taxon>Pseudomonadati</taxon>
        <taxon>Bacteroidota</taxon>
        <taxon>Flavobacteriia</taxon>
        <taxon>Flavobacteriales</taxon>
        <taxon>Weeksellaceae</taxon>
        <taxon>Chryseobacterium group</taxon>
        <taxon>Halpernia</taxon>
    </lineage>
</organism>
<proteinExistence type="predicted"/>
<dbReference type="STRING" id="1125876.SAMN05443292_0758"/>
<sequence>MFKKILSVEDFESASISVQKVLKDLKIKEENTIFVNYCDDAINLLNKSIDDNVVYDLLITDLSFEPDHKEQKIKSGAELISEVRKILPDLKILVFSSEKRPAHIKVLFDELKINGFVSKGRMDVKELKKAISSIYKDINHLSHDNVLNLRRKDAVELTILEYTLLRLLSEGVLQKNIPDLLKEKNLKPNSLSSVEKAFSQLKETFEAKSNEHLIAICKDVGFI</sequence>
<feature type="modified residue" description="4-aspartylphosphate" evidence="1">
    <location>
        <position position="61"/>
    </location>
</feature>
<dbReference type="Gene3D" id="3.40.50.2300">
    <property type="match status" value="1"/>
</dbReference>
<dbReference type="InterPro" id="IPR001789">
    <property type="entry name" value="Sig_transdc_resp-reg_receiver"/>
</dbReference>
<evidence type="ECO:0000259" key="2">
    <source>
        <dbReference type="PROSITE" id="PS50110"/>
    </source>
</evidence>
<dbReference type="InterPro" id="IPR011006">
    <property type="entry name" value="CheY-like_superfamily"/>
</dbReference>
<dbReference type="SUPFAM" id="SSF52172">
    <property type="entry name" value="CheY-like"/>
    <property type="match status" value="1"/>
</dbReference>
<dbReference type="EMBL" id="FOQT01000001">
    <property type="protein sequence ID" value="SFH91407.1"/>
    <property type="molecule type" value="Genomic_DNA"/>
</dbReference>
<evidence type="ECO:0000313" key="4">
    <source>
        <dbReference type="Proteomes" id="UP000198931"/>
    </source>
</evidence>
<feature type="domain" description="Response regulatory" evidence="2">
    <location>
        <begin position="4"/>
        <end position="134"/>
    </location>
</feature>
<evidence type="ECO:0000256" key="1">
    <source>
        <dbReference type="PROSITE-ProRule" id="PRU00169"/>
    </source>
</evidence>
<name>A0A1I3DXD6_9FLAO</name>
<dbReference type="PROSITE" id="PS50110">
    <property type="entry name" value="RESPONSE_REGULATORY"/>
    <property type="match status" value="1"/>
</dbReference>